<dbReference type="Proteomes" id="UP000471126">
    <property type="component" value="Unassembled WGS sequence"/>
</dbReference>
<evidence type="ECO:0000313" key="2">
    <source>
        <dbReference type="Proteomes" id="UP000471126"/>
    </source>
</evidence>
<dbReference type="PANTHER" id="PTHR37694:SF1">
    <property type="entry name" value="SLR8022 PROTEIN"/>
    <property type="match status" value="1"/>
</dbReference>
<dbReference type="PANTHER" id="PTHR37694">
    <property type="entry name" value="SLR8022 PROTEIN"/>
    <property type="match status" value="1"/>
</dbReference>
<name>A0A6P0GM28_9ACTN</name>
<sequence>MEKSSLTALAREQLKIARHASSGRSAHTVYGGHEHVLRQTVIALAAGHGLDEHDNPGEATVHVLHGRVRLSSGNVGWEGSPGDLLIVPAARHALEALEDSAVLLTVAKHGYPDPTSHRAPAG</sequence>
<protein>
    <submittedName>
        <fullName evidence="1">LuxR family transcriptional regulator</fullName>
    </submittedName>
</protein>
<dbReference type="CDD" id="cd02230">
    <property type="entry name" value="cupin_HP0902-like"/>
    <property type="match status" value="1"/>
</dbReference>
<dbReference type="InterPro" id="IPR011051">
    <property type="entry name" value="RmlC_Cupin_sf"/>
</dbReference>
<dbReference type="InterPro" id="IPR014710">
    <property type="entry name" value="RmlC-like_jellyroll"/>
</dbReference>
<dbReference type="EMBL" id="JAAGWE010000037">
    <property type="protein sequence ID" value="NEM08316.1"/>
    <property type="molecule type" value="Genomic_DNA"/>
</dbReference>
<gene>
    <name evidence="1" type="ORF">GCU54_20300</name>
</gene>
<accession>A0A6P0GM28</accession>
<comment type="caution">
    <text evidence="1">The sequence shown here is derived from an EMBL/GenBank/DDBJ whole genome shotgun (WGS) entry which is preliminary data.</text>
</comment>
<dbReference type="SUPFAM" id="SSF51182">
    <property type="entry name" value="RmlC-like cupins"/>
    <property type="match status" value="1"/>
</dbReference>
<proteinExistence type="predicted"/>
<organism evidence="1 2">
    <name type="scientific">Geodermatophilus normandii</name>
    <dbReference type="NCBI Taxonomy" id="1137989"/>
    <lineage>
        <taxon>Bacteria</taxon>
        <taxon>Bacillati</taxon>
        <taxon>Actinomycetota</taxon>
        <taxon>Actinomycetes</taxon>
        <taxon>Geodermatophilales</taxon>
        <taxon>Geodermatophilaceae</taxon>
        <taxon>Geodermatophilus</taxon>
    </lineage>
</organism>
<evidence type="ECO:0000313" key="1">
    <source>
        <dbReference type="EMBL" id="NEM08316.1"/>
    </source>
</evidence>
<reference evidence="1 2" key="1">
    <citation type="submission" date="2019-12" db="EMBL/GenBank/DDBJ databases">
        <title>WGS of CPCC 203550 I12A-02606.</title>
        <authorList>
            <person name="Jiang Z."/>
        </authorList>
    </citation>
    <scope>NUCLEOTIDE SEQUENCE [LARGE SCALE GENOMIC DNA]</scope>
    <source>
        <strain evidence="1 2">I12A-02606</strain>
    </source>
</reference>
<dbReference type="Gene3D" id="2.60.120.10">
    <property type="entry name" value="Jelly Rolls"/>
    <property type="match status" value="1"/>
</dbReference>
<dbReference type="AlphaFoldDB" id="A0A6P0GM28"/>